<evidence type="ECO:0000313" key="2">
    <source>
        <dbReference type="Proteomes" id="UP000219452"/>
    </source>
</evidence>
<name>A0A286FDK9_9BACT</name>
<gene>
    <name evidence="1" type="ORF">SAMN06269250_1609</name>
</gene>
<evidence type="ECO:0000313" key="1">
    <source>
        <dbReference type="EMBL" id="SOD80914.1"/>
    </source>
</evidence>
<keyword evidence="2" id="KW-1185">Reference proteome</keyword>
<reference evidence="2" key="1">
    <citation type="submission" date="2017-09" db="EMBL/GenBank/DDBJ databases">
        <authorList>
            <person name="Varghese N."/>
            <person name="Submissions S."/>
        </authorList>
    </citation>
    <scope>NUCLEOTIDE SEQUENCE [LARGE SCALE GENOMIC DNA]</scope>
    <source>
        <strain evidence="2">DSM 29961</strain>
    </source>
</reference>
<dbReference type="EMBL" id="OCNH01000001">
    <property type="protein sequence ID" value="SOD80914.1"/>
    <property type="molecule type" value="Genomic_DNA"/>
</dbReference>
<proteinExistence type="predicted"/>
<dbReference type="Proteomes" id="UP000219452">
    <property type="component" value="Unassembled WGS sequence"/>
</dbReference>
<sequence length="193" mass="21784">MIYTIDMLLSELGQLLPLGNGERYRQPVNRYVKYVLGKVGHKKTADVYTEPFELQAGRVDPLPEHILDVLDAGFTKDKMSGEKFNNGYCSDNPLAFMLTPFGIMFANLENETVFLNYHSLPLGPDGKVAIVEEVYQACLDYCYAKLITGFPAHPRFSMQLTLENAALGKIDEARSSLNKKARLAQNRVNRKYL</sequence>
<dbReference type="RefSeq" id="WP_097125229.1">
    <property type="nucleotide sequence ID" value="NZ_OCNH01000001.1"/>
</dbReference>
<accession>A0A286FDK9</accession>
<protein>
    <submittedName>
        <fullName evidence="1">Uncharacterized protein</fullName>
    </submittedName>
</protein>
<dbReference type="AlphaFoldDB" id="A0A286FDK9"/>
<organism evidence="1 2">
    <name type="scientific">Spirosoma fluviale</name>
    <dbReference type="NCBI Taxonomy" id="1597977"/>
    <lineage>
        <taxon>Bacteria</taxon>
        <taxon>Pseudomonadati</taxon>
        <taxon>Bacteroidota</taxon>
        <taxon>Cytophagia</taxon>
        <taxon>Cytophagales</taxon>
        <taxon>Cytophagaceae</taxon>
        <taxon>Spirosoma</taxon>
    </lineage>
</organism>